<dbReference type="RefSeq" id="WP_145063838.1">
    <property type="nucleotide sequence ID" value="NZ_CP036263.1"/>
</dbReference>
<protein>
    <recommendedName>
        <fullName evidence="1">HTH cro/C1-type domain-containing protein</fullName>
    </recommendedName>
</protein>
<dbReference type="EMBL" id="CP036263">
    <property type="protein sequence ID" value="QDT01616.1"/>
    <property type="molecule type" value="Genomic_DNA"/>
</dbReference>
<feature type="domain" description="HTH cro/C1-type" evidence="1">
    <location>
        <begin position="8"/>
        <end position="63"/>
    </location>
</feature>
<gene>
    <name evidence="2" type="ORF">HG15A2_49630</name>
</gene>
<dbReference type="CDD" id="cd00093">
    <property type="entry name" value="HTH_XRE"/>
    <property type="match status" value="1"/>
</dbReference>
<dbReference type="KEGG" id="amob:HG15A2_49630"/>
<evidence type="ECO:0000313" key="2">
    <source>
        <dbReference type="EMBL" id="QDT01616.1"/>
    </source>
</evidence>
<dbReference type="OrthoDB" id="245991at2"/>
<dbReference type="Proteomes" id="UP000319852">
    <property type="component" value="Chromosome"/>
</dbReference>
<dbReference type="AlphaFoldDB" id="A0A517N3A3"/>
<dbReference type="GO" id="GO:0003677">
    <property type="term" value="F:DNA binding"/>
    <property type="evidence" value="ECO:0007669"/>
    <property type="project" value="InterPro"/>
</dbReference>
<dbReference type="SMART" id="SM00530">
    <property type="entry name" value="HTH_XRE"/>
    <property type="match status" value="1"/>
</dbReference>
<organism evidence="2 3">
    <name type="scientific">Adhaeretor mobilis</name>
    <dbReference type="NCBI Taxonomy" id="1930276"/>
    <lineage>
        <taxon>Bacteria</taxon>
        <taxon>Pseudomonadati</taxon>
        <taxon>Planctomycetota</taxon>
        <taxon>Planctomycetia</taxon>
        <taxon>Pirellulales</taxon>
        <taxon>Lacipirellulaceae</taxon>
        <taxon>Adhaeretor</taxon>
    </lineage>
</organism>
<dbReference type="Pfam" id="PF13560">
    <property type="entry name" value="HTH_31"/>
    <property type="match status" value="1"/>
</dbReference>
<dbReference type="Gene3D" id="1.10.260.40">
    <property type="entry name" value="lambda repressor-like DNA-binding domains"/>
    <property type="match status" value="1"/>
</dbReference>
<keyword evidence="3" id="KW-1185">Reference proteome</keyword>
<proteinExistence type="predicted"/>
<reference evidence="2 3" key="1">
    <citation type="submission" date="2019-02" db="EMBL/GenBank/DDBJ databases">
        <title>Deep-cultivation of Planctomycetes and their phenomic and genomic characterization uncovers novel biology.</title>
        <authorList>
            <person name="Wiegand S."/>
            <person name="Jogler M."/>
            <person name="Boedeker C."/>
            <person name="Pinto D."/>
            <person name="Vollmers J."/>
            <person name="Rivas-Marin E."/>
            <person name="Kohn T."/>
            <person name="Peeters S.H."/>
            <person name="Heuer A."/>
            <person name="Rast P."/>
            <person name="Oberbeckmann S."/>
            <person name="Bunk B."/>
            <person name="Jeske O."/>
            <person name="Meyerdierks A."/>
            <person name="Storesund J.E."/>
            <person name="Kallscheuer N."/>
            <person name="Luecker S."/>
            <person name="Lage O.M."/>
            <person name="Pohl T."/>
            <person name="Merkel B.J."/>
            <person name="Hornburger P."/>
            <person name="Mueller R.-W."/>
            <person name="Bruemmer F."/>
            <person name="Labrenz M."/>
            <person name="Spormann A.M."/>
            <person name="Op den Camp H."/>
            <person name="Overmann J."/>
            <person name="Amann R."/>
            <person name="Jetten M.S.M."/>
            <person name="Mascher T."/>
            <person name="Medema M.H."/>
            <person name="Devos D.P."/>
            <person name="Kaster A.-K."/>
            <person name="Ovreas L."/>
            <person name="Rohde M."/>
            <person name="Galperin M.Y."/>
            <person name="Jogler C."/>
        </authorList>
    </citation>
    <scope>NUCLEOTIDE SEQUENCE [LARGE SCALE GENOMIC DNA]</scope>
    <source>
        <strain evidence="2 3">HG15A2</strain>
    </source>
</reference>
<dbReference type="InterPro" id="IPR010982">
    <property type="entry name" value="Lambda_DNA-bd_dom_sf"/>
</dbReference>
<evidence type="ECO:0000313" key="3">
    <source>
        <dbReference type="Proteomes" id="UP000319852"/>
    </source>
</evidence>
<evidence type="ECO:0000259" key="1">
    <source>
        <dbReference type="PROSITE" id="PS50943"/>
    </source>
</evidence>
<accession>A0A517N3A3</accession>
<dbReference type="InterPro" id="IPR001387">
    <property type="entry name" value="Cro/C1-type_HTH"/>
</dbReference>
<sequence>MNAFGTTLRELRIEAGLGLRTFAQLVDQRASTVSAIESGRRKPWREQKLLDRTAAVLGVTAELMVSAAGKDGAEVFPEPPKAWSLPDECDDLPDVEVSRRARLQSWILTPGASELDEVAQCELAEILEVDEALSWNSDESIAPLTDLSIEWQARHLTARLPTPVDVEAALERNGVHLEIVAGLVPRYSVQACVTCETSADDEPSVTLWADRTIADSHSMSAYRLLLAQAYAPIALQVGSVDPSNAQRFALAMLLPAGALHKAAETTYTALIDQHGWLAPVAMRQHLCNQLAEQFAAPPALVDRRLNGWPSPIAPRLELALDAHERTLPPTDWQESQETAEQLMLFE</sequence>
<name>A0A517N3A3_9BACT</name>
<dbReference type="SUPFAM" id="SSF47413">
    <property type="entry name" value="lambda repressor-like DNA-binding domains"/>
    <property type="match status" value="1"/>
</dbReference>
<dbReference type="PROSITE" id="PS50943">
    <property type="entry name" value="HTH_CROC1"/>
    <property type="match status" value="1"/>
</dbReference>